<dbReference type="EMBL" id="JALHLG010000047">
    <property type="protein sequence ID" value="MCJ2188811.1"/>
    <property type="molecule type" value="Genomic_DNA"/>
</dbReference>
<dbReference type="Proteomes" id="UP001202281">
    <property type="component" value="Unassembled WGS sequence"/>
</dbReference>
<gene>
    <name evidence="1" type="ORF">MTR66_18560</name>
</gene>
<keyword evidence="2" id="KW-1185">Reference proteome</keyword>
<dbReference type="RefSeq" id="WP_243923740.1">
    <property type="nucleotide sequence ID" value="NZ_JALHLG010000047.1"/>
</dbReference>
<evidence type="ECO:0000313" key="2">
    <source>
        <dbReference type="Proteomes" id="UP001202281"/>
    </source>
</evidence>
<organism evidence="1 2">
    <name type="scientific">Novosphingobium beihaiensis</name>
    <dbReference type="NCBI Taxonomy" id="2930389"/>
    <lineage>
        <taxon>Bacteria</taxon>
        <taxon>Pseudomonadati</taxon>
        <taxon>Pseudomonadota</taxon>
        <taxon>Alphaproteobacteria</taxon>
        <taxon>Sphingomonadales</taxon>
        <taxon>Sphingomonadaceae</taxon>
        <taxon>Novosphingobium</taxon>
    </lineage>
</organism>
<reference evidence="1 2" key="1">
    <citation type="submission" date="2022-04" db="EMBL/GenBank/DDBJ databases">
        <title>Identification of a novel bacterium isolated from mangrove sediments.</title>
        <authorList>
            <person name="Pan X."/>
        </authorList>
    </citation>
    <scope>NUCLEOTIDE SEQUENCE [LARGE SCALE GENOMIC DNA]</scope>
    <source>
        <strain evidence="1 2">B2638</strain>
    </source>
</reference>
<proteinExistence type="predicted"/>
<evidence type="ECO:0000313" key="1">
    <source>
        <dbReference type="EMBL" id="MCJ2188811.1"/>
    </source>
</evidence>
<accession>A0ABT0BUR6</accession>
<protein>
    <submittedName>
        <fullName evidence="1">Uncharacterized protein</fullName>
    </submittedName>
</protein>
<comment type="caution">
    <text evidence="1">The sequence shown here is derived from an EMBL/GenBank/DDBJ whole genome shotgun (WGS) entry which is preliminary data.</text>
</comment>
<sequence>MLDPTYWQSDQFTTELANLLLRKNMPLALYWHRIFMSFAMTGTNITVPFEPSDPTQVLLVEQVARAMELFVVAHESGRHLHGRGRNANADGQIEEFEADQLSLRIGRPIGERDRTPNWNPYLASGSGGLCCTNHRLVRRGALGIASYATR</sequence>
<name>A0ABT0BUR6_9SPHN</name>